<dbReference type="AlphaFoldDB" id="A0A2P5HKE7"/>
<evidence type="ECO:0000256" key="5">
    <source>
        <dbReference type="ARBA" id="ARBA00022692"/>
    </source>
</evidence>
<keyword evidence="13" id="KW-1185">Reference proteome</keyword>
<keyword evidence="8 10" id="KW-0472">Membrane</keyword>
<keyword evidence="6 10" id="KW-0184">Conjugation</keyword>
<evidence type="ECO:0000256" key="11">
    <source>
        <dbReference type="SAM" id="MobiDB-lite"/>
    </source>
</evidence>
<dbReference type="GO" id="GO:0005886">
    <property type="term" value="C:plasma membrane"/>
    <property type="evidence" value="ECO:0007669"/>
    <property type="project" value="UniProtKB-SubCell"/>
</dbReference>
<feature type="transmembrane region" description="Helical" evidence="10">
    <location>
        <begin position="632"/>
        <end position="655"/>
    </location>
</feature>
<dbReference type="InParanoid" id="A0A2P5HKE7"/>
<protein>
    <recommendedName>
        <fullName evidence="10">Plasma membrane fusion protein PRM1</fullName>
    </recommendedName>
</protein>
<dbReference type="PANTHER" id="PTHR31030:SF1">
    <property type="entry name" value="PLASMA MEMBRANE FUSION PROTEIN PRM1"/>
    <property type="match status" value="1"/>
</dbReference>
<comment type="caution">
    <text evidence="12">The sequence shown here is derived from an EMBL/GenBank/DDBJ whole genome shotgun (WGS) entry which is preliminary data.</text>
</comment>
<gene>
    <name evidence="12" type="ORF">DHEL01_v210882</name>
</gene>
<keyword evidence="5 10" id="KW-0812">Transmembrane</keyword>
<feature type="transmembrane region" description="Helical" evidence="10">
    <location>
        <begin position="419"/>
        <end position="444"/>
    </location>
</feature>
<evidence type="ECO:0000256" key="9">
    <source>
        <dbReference type="ARBA" id="ARBA00023180"/>
    </source>
</evidence>
<feature type="transmembrane region" description="Helical" evidence="10">
    <location>
        <begin position="328"/>
        <end position="352"/>
    </location>
</feature>
<evidence type="ECO:0000256" key="10">
    <source>
        <dbReference type="RuleBase" id="RU366035"/>
    </source>
</evidence>
<organism evidence="12 13">
    <name type="scientific">Diaporthe helianthi</name>
    <dbReference type="NCBI Taxonomy" id="158607"/>
    <lineage>
        <taxon>Eukaryota</taxon>
        <taxon>Fungi</taxon>
        <taxon>Dikarya</taxon>
        <taxon>Ascomycota</taxon>
        <taxon>Pezizomycotina</taxon>
        <taxon>Sordariomycetes</taxon>
        <taxon>Sordariomycetidae</taxon>
        <taxon>Diaporthales</taxon>
        <taxon>Diaporthaceae</taxon>
        <taxon>Diaporthe</taxon>
    </lineage>
</organism>
<evidence type="ECO:0000256" key="6">
    <source>
        <dbReference type="ARBA" id="ARBA00022971"/>
    </source>
</evidence>
<dbReference type="EMBL" id="MAVT02001511">
    <property type="protein sequence ID" value="POS70722.1"/>
    <property type="molecule type" value="Genomic_DNA"/>
</dbReference>
<comment type="subcellular location">
    <subcellularLocation>
        <location evidence="2 10">Cell membrane</location>
        <topology evidence="2 10">Multi-pass membrane protein</topology>
    </subcellularLocation>
</comment>
<dbReference type="Proteomes" id="UP000094444">
    <property type="component" value="Unassembled WGS sequence"/>
</dbReference>
<sequence length="711" mass="77559">MLLSNGPESEHHPPQTALPAVPPSLRHESFEVDEDKPGAAQPSPELPYNHGAITPWVGLRSRVSQAPMNRWTILLLLVLARLLISLDSLNSNIFAAKTKAASACTKVEDVGSSMASMPHHLSAGVNQMAADGITKAVQGLVDILLMILTGVQQLIMFFIELEVGLVLCFSTAIARAVLEVGEFAIHGATDALNAVLKTTTSSLESAAGDLITALDHIRDAAAVFHITIPGTGDLEDGLQKLDDVHVDTTMILQDLTNLEQKINYDNVKNVAKEAIAVPFDMVKRLLNESYGTWEFDQSVFPVPQKEVLSFCSDSALEDFFQALFKVTAYAKIIGIGSLIIMAVVACGFMAWWEYKRFKRQRDQSRTIIKCGLVSKPLTYNAITKFAPMDIVYVASRPHTARTGVWISEKLTGDHRRQFLIRWVVAYATTYTALFVLALSVAGAFSCLCQWIILQAVQKESPGLANTARDFAGQVVTSLEQTSTRWANESNSVILGFQDDINNNMFGHVKNTTHAANDTINQFDNAMHEGVSKAFGGVPPLEQFVNDILGCLVDNKLESIQEGLTWVNENARVAFPLFSADVFSADTNELISGDPNSTTSTLLSTPISSATDEVAYATKSVADMLWGSLIQELVISMVLFLIYVAYVFFAVAHAAIRMTMVARLRTPVPEIPARMSGGANIEDRLAPVNQNNAAGEVMVNRLAISRNRTGRP</sequence>
<name>A0A2P5HKE7_DIAHE</name>
<dbReference type="STRING" id="158607.A0A2P5HKE7"/>
<comment type="caution">
    <text evidence="10">Lacks conserved residue(s) required for the propagation of feature annotation.</text>
</comment>
<keyword evidence="4 10" id="KW-1003">Cell membrane</keyword>
<dbReference type="GO" id="GO:0043332">
    <property type="term" value="C:mating projection tip"/>
    <property type="evidence" value="ECO:0007669"/>
    <property type="project" value="UniProtKB-UniRule"/>
</dbReference>
<dbReference type="PANTHER" id="PTHR31030">
    <property type="entry name" value="PLASMA MEMBRANE FUSION PROTEIN PRM1"/>
    <property type="match status" value="1"/>
</dbReference>
<evidence type="ECO:0000256" key="7">
    <source>
        <dbReference type="ARBA" id="ARBA00022989"/>
    </source>
</evidence>
<evidence type="ECO:0000256" key="4">
    <source>
        <dbReference type="ARBA" id="ARBA00022475"/>
    </source>
</evidence>
<evidence type="ECO:0000313" key="12">
    <source>
        <dbReference type="EMBL" id="POS70722.1"/>
    </source>
</evidence>
<evidence type="ECO:0000256" key="2">
    <source>
        <dbReference type="ARBA" id="ARBA00004651"/>
    </source>
</evidence>
<evidence type="ECO:0000256" key="1">
    <source>
        <dbReference type="ARBA" id="ARBA00002512"/>
    </source>
</evidence>
<evidence type="ECO:0000256" key="8">
    <source>
        <dbReference type="ARBA" id="ARBA00023136"/>
    </source>
</evidence>
<reference evidence="12" key="1">
    <citation type="submission" date="2017-09" db="EMBL/GenBank/DDBJ databases">
        <title>Polyketide synthases of a Diaporthe helianthi virulent isolate.</title>
        <authorList>
            <person name="Baroncelli R."/>
        </authorList>
    </citation>
    <scope>NUCLEOTIDE SEQUENCE [LARGE SCALE GENOMIC DNA]</scope>
    <source>
        <strain evidence="12">7/96</strain>
    </source>
</reference>
<comment type="function">
    <text evidence="1 10">Involved in cell fusion during mating by stabilizing the plasma membrane fusion event.</text>
</comment>
<keyword evidence="9" id="KW-0325">Glycoprotein</keyword>
<accession>A0A2P5HKE7</accession>
<evidence type="ECO:0000313" key="13">
    <source>
        <dbReference type="Proteomes" id="UP000094444"/>
    </source>
</evidence>
<proteinExistence type="inferred from homology"/>
<feature type="region of interest" description="Disordered" evidence="11">
    <location>
        <begin position="1"/>
        <end position="47"/>
    </location>
</feature>
<evidence type="ECO:0000256" key="3">
    <source>
        <dbReference type="ARBA" id="ARBA00010780"/>
    </source>
</evidence>
<dbReference type="GO" id="GO:0032220">
    <property type="term" value="P:plasma membrane fusion involved in cytogamy"/>
    <property type="evidence" value="ECO:0007669"/>
    <property type="project" value="TreeGrafter"/>
</dbReference>
<dbReference type="InterPro" id="IPR026777">
    <property type="entry name" value="PRM1"/>
</dbReference>
<dbReference type="FunCoup" id="A0A2P5HKE7">
    <property type="interactions" value="17"/>
</dbReference>
<comment type="similarity">
    <text evidence="3 10">Belongs to the PRM1 family.</text>
</comment>
<dbReference type="OrthoDB" id="5356111at2759"/>
<keyword evidence="7 10" id="KW-1133">Transmembrane helix</keyword>